<keyword evidence="11" id="KW-1185">Reference proteome</keyword>
<evidence type="ECO:0000256" key="3">
    <source>
        <dbReference type="ARBA" id="ARBA00016937"/>
    </source>
</evidence>
<dbReference type="GO" id="GO:0005634">
    <property type="term" value="C:nucleus"/>
    <property type="evidence" value="ECO:0007669"/>
    <property type="project" value="UniProtKB-SubCell"/>
</dbReference>
<name>A0ABD2QBV5_9PLAT</name>
<evidence type="ECO:0000313" key="11">
    <source>
        <dbReference type="Proteomes" id="UP001626550"/>
    </source>
</evidence>
<evidence type="ECO:0000256" key="4">
    <source>
        <dbReference type="ARBA" id="ARBA00022722"/>
    </source>
</evidence>
<dbReference type="SUPFAM" id="SSF53098">
    <property type="entry name" value="Ribonuclease H-like"/>
    <property type="match status" value="1"/>
</dbReference>
<dbReference type="SMART" id="SM00479">
    <property type="entry name" value="EXOIII"/>
    <property type="match status" value="1"/>
</dbReference>
<feature type="domain" description="Exonuclease" evidence="9">
    <location>
        <begin position="45"/>
        <end position="209"/>
    </location>
</feature>
<evidence type="ECO:0000256" key="7">
    <source>
        <dbReference type="ARBA" id="ARBA00023242"/>
    </source>
</evidence>
<dbReference type="InterPro" id="IPR047021">
    <property type="entry name" value="REXO1/3/4-like"/>
</dbReference>
<dbReference type="Pfam" id="PF00929">
    <property type="entry name" value="RNase_T"/>
    <property type="match status" value="1"/>
</dbReference>
<dbReference type="InterPro" id="IPR037431">
    <property type="entry name" value="REX4_DEDDh_dom"/>
</dbReference>
<comment type="caution">
    <text evidence="10">The sequence shown here is derived from an EMBL/GenBank/DDBJ whole genome shotgun (WGS) entry which is preliminary data.</text>
</comment>
<accession>A0ABD2QBV5</accession>
<dbReference type="Gene3D" id="3.30.420.10">
    <property type="entry name" value="Ribonuclease H-like superfamily/Ribonuclease H"/>
    <property type="match status" value="1"/>
</dbReference>
<keyword evidence="6 10" id="KW-0269">Exonuclease</keyword>
<dbReference type="EMBL" id="JBJKFK010000440">
    <property type="protein sequence ID" value="KAL3317049.1"/>
    <property type="molecule type" value="Genomic_DNA"/>
</dbReference>
<gene>
    <name evidence="10" type="primary">REXO4_2</name>
    <name evidence="10" type="ORF">Ciccas_004303</name>
</gene>
<evidence type="ECO:0000256" key="5">
    <source>
        <dbReference type="ARBA" id="ARBA00022801"/>
    </source>
</evidence>
<evidence type="ECO:0000259" key="9">
    <source>
        <dbReference type="SMART" id="SM00479"/>
    </source>
</evidence>
<dbReference type="GO" id="GO:0004527">
    <property type="term" value="F:exonuclease activity"/>
    <property type="evidence" value="ECO:0007669"/>
    <property type="project" value="UniProtKB-KW"/>
</dbReference>
<evidence type="ECO:0000256" key="6">
    <source>
        <dbReference type="ARBA" id="ARBA00022839"/>
    </source>
</evidence>
<reference evidence="10 11" key="1">
    <citation type="submission" date="2024-11" db="EMBL/GenBank/DDBJ databases">
        <title>Adaptive evolution of stress response genes in parasites aligns with host niche diversity.</title>
        <authorList>
            <person name="Hahn C."/>
            <person name="Resl P."/>
        </authorList>
    </citation>
    <scope>NUCLEOTIDE SEQUENCE [LARGE SCALE GENOMIC DNA]</scope>
    <source>
        <strain evidence="10">EGGRZ-B1_66</strain>
        <tissue evidence="10">Body</tissue>
    </source>
</reference>
<keyword evidence="7" id="KW-0539">Nucleus</keyword>
<sequence>MRAKPERNDAAWIDGVSKTMLSASKSEDSKKKTLVLEKSTKEITRCVAIDCEFVGVGFQGQDDELARVSIVNLYGHVLMDYYVRPREQVVDYRSKFSGIHPHHFRPDGPAKDYQFVHNEVAKALEGRILVGHSVRNDLRVLNLSHPKSMIRDTSRYKPFRRLFKGQTPSLKRLTKEFLKIDVQDNEHDSIQDAQATMRLYTAVKRDWEFQIKSHHSRKFGKMKTPSTTGTVEAEQKNPPIFKYRYKKKKKEN</sequence>
<dbReference type="CDD" id="cd06144">
    <property type="entry name" value="REX4_like"/>
    <property type="match status" value="1"/>
</dbReference>
<dbReference type="PANTHER" id="PTHR12801">
    <property type="entry name" value="RNA EXONUCLEASE REXO1 / RECO3 FAMILY MEMBER-RELATED"/>
    <property type="match status" value="1"/>
</dbReference>
<dbReference type="InterPro" id="IPR013520">
    <property type="entry name" value="Ribonucl_H"/>
</dbReference>
<comment type="subcellular location">
    <subcellularLocation>
        <location evidence="1">Nucleus</location>
    </subcellularLocation>
</comment>
<dbReference type="InterPro" id="IPR012337">
    <property type="entry name" value="RNaseH-like_sf"/>
</dbReference>
<protein>
    <recommendedName>
        <fullName evidence="3">RNA exonuclease 4</fullName>
    </recommendedName>
</protein>
<evidence type="ECO:0000256" key="1">
    <source>
        <dbReference type="ARBA" id="ARBA00004123"/>
    </source>
</evidence>
<evidence type="ECO:0000256" key="8">
    <source>
        <dbReference type="SAM" id="MobiDB-lite"/>
    </source>
</evidence>
<evidence type="ECO:0000313" key="10">
    <source>
        <dbReference type="EMBL" id="KAL3317049.1"/>
    </source>
</evidence>
<proteinExistence type="inferred from homology"/>
<dbReference type="PANTHER" id="PTHR12801:SF158">
    <property type="entry name" value="RNA EXONUCLEASE 4"/>
    <property type="match status" value="1"/>
</dbReference>
<feature type="region of interest" description="Disordered" evidence="8">
    <location>
        <begin position="218"/>
        <end position="252"/>
    </location>
</feature>
<dbReference type="Proteomes" id="UP001626550">
    <property type="component" value="Unassembled WGS sequence"/>
</dbReference>
<organism evidence="10 11">
    <name type="scientific">Cichlidogyrus casuarinus</name>
    <dbReference type="NCBI Taxonomy" id="1844966"/>
    <lineage>
        <taxon>Eukaryota</taxon>
        <taxon>Metazoa</taxon>
        <taxon>Spiralia</taxon>
        <taxon>Lophotrochozoa</taxon>
        <taxon>Platyhelminthes</taxon>
        <taxon>Monogenea</taxon>
        <taxon>Monopisthocotylea</taxon>
        <taxon>Dactylogyridea</taxon>
        <taxon>Ancyrocephalidae</taxon>
        <taxon>Cichlidogyrus</taxon>
    </lineage>
</organism>
<dbReference type="AlphaFoldDB" id="A0ABD2QBV5"/>
<dbReference type="FunFam" id="3.30.420.10:FF:000007">
    <property type="entry name" value="Interferon-stimulated exonuclease gene 20"/>
    <property type="match status" value="1"/>
</dbReference>
<dbReference type="InterPro" id="IPR036397">
    <property type="entry name" value="RNaseH_sf"/>
</dbReference>
<keyword evidence="5" id="KW-0378">Hydrolase</keyword>
<comment type="similarity">
    <text evidence="2">Belongs to the REXO4 family.</text>
</comment>
<evidence type="ECO:0000256" key="2">
    <source>
        <dbReference type="ARBA" id="ARBA00010489"/>
    </source>
</evidence>
<feature type="compositionally biased region" description="Basic residues" evidence="8">
    <location>
        <begin position="243"/>
        <end position="252"/>
    </location>
</feature>
<keyword evidence="4" id="KW-0540">Nuclease</keyword>